<dbReference type="AlphaFoldDB" id="A0A2G2XZ58"/>
<dbReference type="InterPro" id="IPR036282">
    <property type="entry name" value="Glutathione-S-Trfase_C_sf"/>
</dbReference>
<gene>
    <name evidence="2" type="ORF">T459_33390</name>
</gene>
<feature type="region of interest" description="Disordered" evidence="1">
    <location>
        <begin position="69"/>
        <end position="102"/>
    </location>
</feature>
<reference evidence="2 3" key="2">
    <citation type="journal article" date="2017" name="Genome Biol.">
        <title>New reference genome sequences of hot pepper reveal the massive evolution of plant disease-resistance genes by retroduplication.</title>
        <authorList>
            <person name="Kim S."/>
            <person name="Park J."/>
            <person name="Yeom S.I."/>
            <person name="Kim Y.M."/>
            <person name="Seo E."/>
            <person name="Kim K.T."/>
            <person name="Kim M.S."/>
            <person name="Lee J.M."/>
            <person name="Cheong K."/>
            <person name="Shin H.S."/>
            <person name="Kim S.B."/>
            <person name="Han K."/>
            <person name="Lee J."/>
            <person name="Park M."/>
            <person name="Lee H.A."/>
            <person name="Lee H.Y."/>
            <person name="Lee Y."/>
            <person name="Oh S."/>
            <person name="Lee J.H."/>
            <person name="Choi E."/>
            <person name="Choi E."/>
            <person name="Lee S.E."/>
            <person name="Jeon J."/>
            <person name="Kim H."/>
            <person name="Choi G."/>
            <person name="Song H."/>
            <person name="Lee J."/>
            <person name="Lee S.C."/>
            <person name="Kwon J.K."/>
            <person name="Lee H.Y."/>
            <person name="Koo N."/>
            <person name="Hong Y."/>
            <person name="Kim R.W."/>
            <person name="Kang W.H."/>
            <person name="Huh J.H."/>
            <person name="Kang B.C."/>
            <person name="Yang T.J."/>
            <person name="Lee Y.H."/>
            <person name="Bennetzen J.L."/>
            <person name="Choi D."/>
        </authorList>
    </citation>
    <scope>NUCLEOTIDE SEQUENCE [LARGE SCALE GENOMIC DNA]</scope>
    <source>
        <strain evidence="3">cv. CM334</strain>
    </source>
</reference>
<proteinExistence type="predicted"/>
<name>A0A2G2XZ58_CAPAN</name>
<feature type="compositionally biased region" description="Basic residues" evidence="1">
    <location>
        <begin position="87"/>
        <end position="102"/>
    </location>
</feature>
<dbReference type="Gramene" id="PHT62768">
    <property type="protein sequence ID" value="PHT62768"/>
    <property type="gene ID" value="T459_33390"/>
</dbReference>
<evidence type="ECO:0000256" key="1">
    <source>
        <dbReference type="SAM" id="MobiDB-lite"/>
    </source>
</evidence>
<dbReference type="Proteomes" id="UP000222542">
    <property type="component" value="Unassembled WGS sequence"/>
</dbReference>
<organism evidence="2 3">
    <name type="scientific">Capsicum annuum</name>
    <name type="common">Capsicum pepper</name>
    <dbReference type="NCBI Taxonomy" id="4072"/>
    <lineage>
        <taxon>Eukaryota</taxon>
        <taxon>Viridiplantae</taxon>
        <taxon>Streptophyta</taxon>
        <taxon>Embryophyta</taxon>
        <taxon>Tracheophyta</taxon>
        <taxon>Spermatophyta</taxon>
        <taxon>Magnoliopsida</taxon>
        <taxon>eudicotyledons</taxon>
        <taxon>Gunneridae</taxon>
        <taxon>Pentapetalae</taxon>
        <taxon>asterids</taxon>
        <taxon>lamiids</taxon>
        <taxon>Solanales</taxon>
        <taxon>Solanaceae</taxon>
        <taxon>Solanoideae</taxon>
        <taxon>Capsiceae</taxon>
        <taxon>Capsicum</taxon>
    </lineage>
</organism>
<protein>
    <submittedName>
        <fullName evidence="2">Elongation factor 1-beta 1</fullName>
    </submittedName>
</protein>
<keyword evidence="3" id="KW-1185">Reference proteome</keyword>
<evidence type="ECO:0000313" key="3">
    <source>
        <dbReference type="Proteomes" id="UP000222542"/>
    </source>
</evidence>
<keyword evidence="2" id="KW-0648">Protein biosynthesis</keyword>
<dbReference type="STRING" id="4072.A0A2G2XZ58"/>
<comment type="caution">
    <text evidence="2">The sequence shown here is derived from an EMBL/GenBank/DDBJ whole genome shotgun (WGS) entry which is preliminary data.</text>
</comment>
<sequence>MVVAFSNLHTESGLKFVNDHLLEKTYISGDQLTKNDIKGYGAILEKPSLDLYPNAIKCQAVLATAAPAKEDVNPTDDNNEMMTSISLKKRQRKKKGNKSKGG</sequence>
<dbReference type="EMBL" id="AYRZ02000061">
    <property type="protein sequence ID" value="PHT62768.1"/>
    <property type="molecule type" value="Genomic_DNA"/>
</dbReference>
<keyword evidence="2" id="KW-0251">Elongation factor</keyword>
<dbReference type="SUPFAM" id="SSF47616">
    <property type="entry name" value="GST C-terminal domain-like"/>
    <property type="match status" value="1"/>
</dbReference>
<reference evidence="2 3" key="1">
    <citation type="journal article" date="2014" name="Nat. Genet.">
        <title>Genome sequence of the hot pepper provides insights into the evolution of pungency in Capsicum species.</title>
        <authorList>
            <person name="Kim S."/>
            <person name="Park M."/>
            <person name="Yeom S.I."/>
            <person name="Kim Y.M."/>
            <person name="Lee J.M."/>
            <person name="Lee H.A."/>
            <person name="Seo E."/>
            <person name="Choi J."/>
            <person name="Cheong K."/>
            <person name="Kim K.T."/>
            <person name="Jung K."/>
            <person name="Lee G.W."/>
            <person name="Oh S.K."/>
            <person name="Bae C."/>
            <person name="Kim S.B."/>
            <person name="Lee H.Y."/>
            <person name="Kim S.Y."/>
            <person name="Kim M.S."/>
            <person name="Kang B.C."/>
            <person name="Jo Y.D."/>
            <person name="Yang H.B."/>
            <person name="Jeong H.J."/>
            <person name="Kang W.H."/>
            <person name="Kwon J.K."/>
            <person name="Shin C."/>
            <person name="Lim J.Y."/>
            <person name="Park J.H."/>
            <person name="Huh J.H."/>
            <person name="Kim J.S."/>
            <person name="Kim B.D."/>
            <person name="Cohen O."/>
            <person name="Paran I."/>
            <person name="Suh M.C."/>
            <person name="Lee S.B."/>
            <person name="Kim Y.K."/>
            <person name="Shin Y."/>
            <person name="Noh S.J."/>
            <person name="Park J."/>
            <person name="Seo Y.S."/>
            <person name="Kwon S.Y."/>
            <person name="Kim H.A."/>
            <person name="Park J.M."/>
            <person name="Kim H.J."/>
            <person name="Choi S.B."/>
            <person name="Bosland P.W."/>
            <person name="Reeves G."/>
            <person name="Jo S.H."/>
            <person name="Lee B.W."/>
            <person name="Cho H.T."/>
            <person name="Choi H.S."/>
            <person name="Lee M.S."/>
            <person name="Yu Y."/>
            <person name="Do Choi Y."/>
            <person name="Park B.S."/>
            <person name="van Deynze A."/>
            <person name="Ashrafi H."/>
            <person name="Hill T."/>
            <person name="Kim W.T."/>
            <person name="Pai H.S."/>
            <person name="Ahn H.K."/>
            <person name="Yeam I."/>
            <person name="Giovannoni J.J."/>
            <person name="Rose J.K."/>
            <person name="Sorensen I."/>
            <person name="Lee S.J."/>
            <person name="Kim R.W."/>
            <person name="Choi I.Y."/>
            <person name="Choi B.S."/>
            <person name="Lim J.S."/>
            <person name="Lee Y.H."/>
            <person name="Choi D."/>
        </authorList>
    </citation>
    <scope>NUCLEOTIDE SEQUENCE [LARGE SCALE GENOMIC DNA]</scope>
    <source>
        <strain evidence="3">cv. CM334</strain>
    </source>
</reference>
<evidence type="ECO:0000313" key="2">
    <source>
        <dbReference type="EMBL" id="PHT62768.1"/>
    </source>
</evidence>
<dbReference type="SMR" id="A0A2G2XZ58"/>
<dbReference type="GO" id="GO:0003746">
    <property type="term" value="F:translation elongation factor activity"/>
    <property type="evidence" value="ECO:0007669"/>
    <property type="project" value="UniProtKB-KW"/>
</dbReference>
<accession>A0A2G2XZ58</accession>